<dbReference type="AlphaFoldDB" id="A0A239JPC8"/>
<name>A0A239JPC8_9SPHN</name>
<gene>
    <name evidence="5" type="ORF">SAMN06295912_13711</name>
</gene>
<dbReference type="OrthoDB" id="3201900at2"/>
<feature type="region of interest" description="Disordered" evidence="1">
    <location>
        <begin position="1101"/>
        <end position="1132"/>
    </location>
</feature>
<dbReference type="InterPro" id="IPR058036">
    <property type="entry name" value="BREX_BrxC_4th"/>
</dbReference>
<feature type="domain" description="Probable ATP-binding protein BrxC 4th six-stranded beta-sheet" evidence="4">
    <location>
        <begin position="554"/>
        <end position="724"/>
    </location>
</feature>
<feature type="domain" description="Probable ATP-binding protein BrxC winged helix-turn-helix" evidence="2">
    <location>
        <begin position="765"/>
        <end position="830"/>
    </location>
</feature>
<feature type="compositionally biased region" description="Low complexity" evidence="1">
    <location>
        <begin position="1111"/>
        <end position="1123"/>
    </location>
</feature>
<evidence type="ECO:0000259" key="2">
    <source>
        <dbReference type="Pfam" id="PF25791"/>
    </source>
</evidence>
<evidence type="ECO:0000313" key="5">
    <source>
        <dbReference type="EMBL" id="SNT07741.1"/>
    </source>
</evidence>
<protein>
    <recommendedName>
        <fullName evidence="7">BREX system P-loop protein BrxC</fullName>
    </recommendedName>
</protein>
<reference evidence="6" key="1">
    <citation type="submission" date="2017-06" db="EMBL/GenBank/DDBJ databases">
        <authorList>
            <person name="Varghese N."/>
            <person name="Submissions S."/>
        </authorList>
    </citation>
    <scope>NUCLEOTIDE SEQUENCE [LARGE SCALE GENOMIC DNA]</scope>
    <source>
        <strain evidence="6">LNB2</strain>
    </source>
</reference>
<proteinExistence type="predicted"/>
<dbReference type="EMBL" id="FZOS01000037">
    <property type="protein sequence ID" value="SNT07741.1"/>
    <property type="molecule type" value="Genomic_DNA"/>
</dbReference>
<dbReference type="InterPro" id="IPR027417">
    <property type="entry name" value="P-loop_NTPase"/>
</dbReference>
<dbReference type="Proteomes" id="UP000198281">
    <property type="component" value="Unassembled WGS sequence"/>
</dbReference>
<evidence type="ECO:0008006" key="7">
    <source>
        <dbReference type="Google" id="ProtNLM"/>
    </source>
</evidence>
<dbReference type="NCBIfam" id="NF033441">
    <property type="entry name" value="BREX_BrxC"/>
    <property type="match status" value="1"/>
</dbReference>
<evidence type="ECO:0000256" key="1">
    <source>
        <dbReference type="SAM" id="MobiDB-lite"/>
    </source>
</evidence>
<dbReference type="SUPFAM" id="SSF52540">
    <property type="entry name" value="P-loop containing nucleoside triphosphate hydrolases"/>
    <property type="match status" value="1"/>
</dbReference>
<dbReference type="InterPro" id="IPR058037">
    <property type="entry name" value="BREX_BrxC_helical"/>
</dbReference>
<feature type="domain" description="Probable ATP-binding protein BrxC alpha-helical" evidence="3">
    <location>
        <begin position="857"/>
        <end position="977"/>
    </location>
</feature>
<sequence length="1179" mass="130860">MATLLRDIFAKPVDRSIDGVIKADDKASLLTELDEYVITNEIGARLEQFLDAYNNYDTANGVWISGFFGSGKSHLLKMLALLLENDEVEGQRAVEIFERKLAGNPMLAGALRKAVSIPSRSVLFNIDQKADVISKTDVDALLAVFQKVFDEMCGYYGKLPHIAQFERDLDSRGKLDAFRAAFMRSSGKAWERGREQALMEGKHIAAAFAEVTGDEVKDILGQYRKDTKVSIEDFANMVKSWIDAQGPKFRLNFFVDEVGQYIADNVKLMTNLQTIAESLNTKCKGQAWIVVTAQQDMGSVIGDLTAQQENDFSKIQARFANRMPLNSQDVAEVIQRRLLAKTEAGQITLGNHYDAEENNMRTLFDFGDNSFKFRNFSGKDQFVASYPFPNYQYDLFQRAIMGLSQHNAFEGKHSSVGERSMLGVFQEVAKRLADTPVGGLATFDLMFEGIRTALKSSVQQSIQLAEKNLGDDFAVRVLKVLFLVKYVKEFKPTARNIAILLLSRFEADQTEQRRNIEEALSLLERQTLIQRNGEVYEFLTNEEKDVEAEIKAIAVDPAEIERQLDELAFGTILRHGKIKHTGTGVDYAFTRKLDGHSLNREHELSVNIISPFSDDSDEPDVVRSNSMASDEMVVLLGRDVRFTRDLVLWLQTVKFARQVTSGDAQPGRDRIIAEKRDQNTRREKELVQRLRSLIADARLFVRGTELEIGGEDPQERLVKGFQVLVDKVYTSLPVLRGATYTEADLGRAGRVDGGLFGGEGSGLTEAEQDVLNHAQAQMRLGTRVSAKALVEKFGAKPYGWPTIAVLCLTASLVARGKLEARADSTVLEGEALIQGLRNSHALGNILLSPQIEFTAAQIRKSRELFQALFDLPASGNDARSLGTEWQAQLRKLTGELEGLGRQLTGYPFIAALDPLRTQLDAMRDQPATWFITGPVSQEDQLLDAKEDILDKVRSFMSGPQKGIYDEVRSFLTVQDQNLAFAEDSAAETLRRVLGDPQCFKGTAIQALKADFYALKERIEQTVLTERNGVIAAIDEVAEKIAHTSEFRALPPEAQTHIRDGLADQKAGLASQTLIPALRHRATEVRSNLLADTLTWIAELTPAPAPAPTPQSQPAGGVAAAPAAPQVPPAPTRPQYIKAQSINVPFAKTYLEDEDDVTRYLDEMKRTLLAEIGAGKKVIV</sequence>
<organism evidence="5 6">
    <name type="scientific">Edaphosphingomonas laterariae</name>
    <dbReference type="NCBI Taxonomy" id="861865"/>
    <lineage>
        <taxon>Bacteria</taxon>
        <taxon>Pseudomonadati</taxon>
        <taxon>Pseudomonadota</taxon>
        <taxon>Alphaproteobacteria</taxon>
        <taxon>Sphingomonadales</taxon>
        <taxon>Rhizorhabdaceae</taxon>
        <taxon>Edaphosphingomonas</taxon>
    </lineage>
</organism>
<evidence type="ECO:0000259" key="4">
    <source>
        <dbReference type="Pfam" id="PF25796"/>
    </source>
</evidence>
<dbReference type="InterPro" id="IPR047679">
    <property type="entry name" value="BREX_BrxC"/>
</dbReference>
<dbReference type="Pfam" id="PF25796">
    <property type="entry name" value="BREX_BrxC_4th"/>
    <property type="match status" value="1"/>
</dbReference>
<accession>A0A239JPC8</accession>
<evidence type="ECO:0000313" key="6">
    <source>
        <dbReference type="Proteomes" id="UP000198281"/>
    </source>
</evidence>
<dbReference type="Pfam" id="PF25791">
    <property type="entry name" value="WHD_BREX_BrxC"/>
    <property type="match status" value="1"/>
</dbReference>
<keyword evidence="6" id="KW-1185">Reference proteome</keyword>
<evidence type="ECO:0000259" key="3">
    <source>
        <dbReference type="Pfam" id="PF25792"/>
    </source>
</evidence>
<dbReference type="Pfam" id="PF25792">
    <property type="entry name" value="BREX_BrxC_helical"/>
    <property type="match status" value="1"/>
</dbReference>
<dbReference type="InterPro" id="IPR058038">
    <property type="entry name" value="BREX_BrxC_wHTH"/>
</dbReference>
<dbReference type="RefSeq" id="WP_089221081.1">
    <property type="nucleotide sequence ID" value="NZ_FZOS01000037.1"/>
</dbReference>